<accession>A0A382H043</accession>
<dbReference type="AlphaFoldDB" id="A0A382H043"/>
<gene>
    <name evidence="1" type="ORF">METZ01_LOCUS233366</name>
</gene>
<evidence type="ECO:0000313" key="1">
    <source>
        <dbReference type="EMBL" id="SVB80512.1"/>
    </source>
</evidence>
<name>A0A382H043_9ZZZZ</name>
<sequence length="113" mass="12363">MLASSVRGLGLMILMMFHIRPARSIADWNCCWRKPVASETGVKSIHAMIVSLVKKGSGIAWFAKEKRASVKQGSRLVASGAVDEHGTRQSYSRHSSRVDKSIRWAAVHNCGVG</sequence>
<dbReference type="EMBL" id="UINC01058353">
    <property type="protein sequence ID" value="SVB80512.1"/>
    <property type="molecule type" value="Genomic_DNA"/>
</dbReference>
<proteinExistence type="predicted"/>
<reference evidence="1" key="1">
    <citation type="submission" date="2018-05" db="EMBL/GenBank/DDBJ databases">
        <authorList>
            <person name="Lanie J.A."/>
            <person name="Ng W.-L."/>
            <person name="Kazmierczak K.M."/>
            <person name="Andrzejewski T.M."/>
            <person name="Davidsen T.M."/>
            <person name="Wayne K.J."/>
            <person name="Tettelin H."/>
            <person name="Glass J.I."/>
            <person name="Rusch D."/>
            <person name="Podicherti R."/>
            <person name="Tsui H.-C.T."/>
            <person name="Winkler M.E."/>
        </authorList>
    </citation>
    <scope>NUCLEOTIDE SEQUENCE</scope>
</reference>
<organism evidence="1">
    <name type="scientific">marine metagenome</name>
    <dbReference type="NCBI Taxonomy" id="408172"/>
    <lineage>
        <taxon>unclassified sequences</taxon>
        <taxon>metagenomes</taxon>
        <taxon>ecological metagenomes</taxon>
    </lineage>
</organism>
<protein>
    <submittedName>
        <fullName evidence="1">Uncharacterized protein</fullName>
    </submittedName>
</protein>